<name>A0A926EI23_9FIRM</name>
<comment type="subcellular location">
    <subcellularLocation>
        <location evidence="1">Membrane</location>
        <topology evidence="1">Multi-pass membrane protein</topology>
    </subcellularLocation>
</comment>
<keyword evidence="3 6" id="KW-1133">Transmembrane helix</keyword>
<evidence type="ECO:0000256" key="5">
    <source>
        <dbReference type="ARBA" id="ARBA00049660"/>
    </source>
</evidence>
<dbReference type="GO" id="GO:0005886">
    <property type="term" value="C:plasma membrane"/>
    <property type="evidence" value="ECO:0007669"/>
    <property type="project" value="TreeGrafter"/>
</dbReference>
<dbReference type="Pfam" id="PF01226">
    <property type="entry name" value="Form_Nir_trans"/>
    <property type="match status" value="1"/>
</dbReference>
<evidence type="ECO:0000256" key="6">
    <source>
        <dbReference type="SAM" id="Phobius"/>
    </source>
</evidence>
<gene>
    <name evidence="7" type="ORF">H8718_19075</name>
</gene>
<reference evidence="7" key="1">
    <citation type="submission" date="2020-08" db="EMBL/GenBank/DDBJ databases">
        <title>Genome public.</title>
        <authorList>
            <person name="Liu C."/>
            <person name="Sun Q."/>
        </authorList>
    </citation>
    <scope>NUCLEOTIDE SEQUENCE</scope>
    <source>
        <strain evidence="7">NSJ-12</strain>
    </source>
</reference>
<dbReference type="PROSITE" id="PS01005">
    <property type="entry name" value="FORMATE_NITRITE_TP_1"/>
    <property type="match status" value="1"/>
</dbReference>
<evidence type="ECO:0000256" key="4">
    <source>
        <dbReference type="ARBA" id="ARBA00023136"/>
    </source>
</evidence>
<protein>
    <submittedName>
        <fullName evidence="7">Formate/nitrite transporter family protein</fullName>
    </submittedName>
</protein>
<dbReference type="PANTHER" id="PTHR30520">
    <property type="entry name" value="FORMATE TRANSPORTER-RELATED"/>
    <property type="match status" value="1"/>
</dbReference>
<keyword evidence="8" id="KW-1185">Reference proteome</keyword>
<dbReference type="EMBL" id="JACRSY010000062">
    <property type="protein sequence ID" value="MBC8581591.1"/>
    <property type="molecule type" value="Genomic_DNA"/>
</dbReference>
<feature type="transmembrane region" description="Helical" evidence="6">
    <location>
        <begin position="30"/>
        <end position="55"/>
    </location>
</feature>
<comment type="caution">
    <text evidence="7">The sequence shown here is derived from an EMBL/GenBank/DDBJ whole genome shotgun (WGS) entry which is preliminary data.</text>
</comment>
<dbReference type="InterPro" id="IPR024002">
    <property type="entry name" value="For/NO2_transpt_CS"/>
</dbReference>
<evidence type="ECO:0000256" key="3">
    <source>
        <dbReference type="ARBA" id="ARBA00022989"/>
    </source>
</evidence>
<feature type="transmembrane region" description="Helical" evidence="6">
    <location>
        <begin position="155"/>
        <end position="174"/>
    </location>
</feature>
<feature type="transmembrane region" description="Helical" evidence="6">
    <location>
        <begin position="247"/>
        <end position="268"/>
    </location>
</feature>
<sequence length="277" mass="29547">MAKNYLAPNEILDYTIEGGQAKVNRTAMAVFLMAVMAGMYVALGGLASSTAAHAIADKGVAKLVTGAVFPIGLMFVVLNGGDLFTGNCLIVLSTLEKRNKVSDFFKNLAIVLAGNCVGAFFIAFLQANTGLFRMSDGGFAAYALKTAISKANLPFTEALCLAIICNIFVCAGIWMMYSAKDVTGKILAGFFSIFAFAISGAEHIVANMYYVPVGIFIKNNPELVQLSGVAAEKLDTLTWGNFFTNNVIPVTLGNFIGGVIIGVMYYLIFKKFTKPAQ</sequence>
<keyword evidence="4 6" id="KW-0472">Membrane</keyword>
<accession>A0A926EI23</accession>
<dbReference type="InterPro" id="IPR000292">
    <property type="entry name" value="For/NO2_transpt"/>
</dbReference>
<evidence type="ECO:0000256" key="1">
    <source>
        <dbReference type="ARBA" id="ARBA00004141"/>
    </source>
</evidence>
<dbReference type="Proteomes" id="UP000655830">
    <property type="component" value="Unassembled WGS sequence"/>
</dbReference>
<proteinExistence type="inferred from homology"/>
<evidence type="ECO:0000313" key="8">
    <source>
        <dbReference type="Proteomes" id="UP000655830"/>
    </source>
</evidence>
<comment type="similarity">
    <text evidence="5">Belongs to the FNT transporter (TC 1.A.16) family.</text>
</comment>
<dbReference type="Gene3D" id="1.20.1080.10">
    <property type="entry name" value="Glycerol uptake facilitator protein"/>
    <property type="match status" value="1"/>
</dbReference>
<dbReference type="AlphaFoldDB" id="A0A926EI23"/>
<dbReference type="PANTHER" id="PTHR30520:SF6">
    <property type="entry name" value="FORMATE_NITRATE FAMILY TRANSPORTER (EUROFUNG)"/>
    <property type="match status" value="1"/>
</dbReference>
<feature type="transmembrane region" description="Helical" evidence="6">
    <location>
        <begin position="186"/>
        <end position="210"/>
    </location>
</feature>
<keyword evidence="2 6" id="KW-0812">Transmembrane</keyword>
<dbReference type="InterPro" id="IPR023271">
    <property type="entry name" value="Aquaporin-like"/>
</dbReference>
<feature type="transmembrane region" description="Helical" evidence="6">
    <location>
        <begin position="104"/>
        <end position="125"/>
    </location>
</feature>
<evidence type="ECO:0000313" key="7">
    <source>
        <dbReference type="EMBL" id="MBC8581591.1"/>
    </source>
</evidence>
<evidence type="ECO:0000256" key="2">
    <source>
        <dbReference type="ARBA" id="ARBA00022692"/>
    </source>
</evidence>
<feature type="transmembrane region" description="Helical" evidence="6">
    <location>
        <begin position="67"/>
        <end position="92"/>
    </location>
</feature>
<dbReference type="GO" id="GO:0015499">
    <property type="term" value="F:formate transmembrane transporter activity"/>
    <property type="evidence" value="ECO:0007669"/>
    <property type="project" value="TreeGrafter"/>
</dbReference>
<dbReference type="RefSeq" id="WP_177672083.1">
    <property type="nucleotide sequence ID" value="NZ_JACRSY010000062.1"/>
</dbReference>
<organism evidence="7 8">
    <name type="scientific">Zhenhengia yiwuensis</name>
    <dbReference type="NCBI Taxonomy" id="2763666"/>
    <lineage>
        <taxon>Bacteria</taxon>
        <taxon>Bacillati</taxon>
        <taxon>Bacillota</taxon>
        <taxon>Clostridia</taxon>
        <taxon>Lachnospirales</taxon>
        <taxon>Lachnospiraceae</taxon>
        <taxon>Zhenhengia</taxon>
    </lineage>
</organism>